<gene>
    <name evidence="1" type="ORF">BN2614_LOCUS1</name>
</gene>
<evidence type="ECO:0000313" key="2">
    <source>
        <dbReference type="Proteomes" id="UP000269945"/>
    </source>
</evidence>
<accession>A0A9X9LF18</accession>
<comment type="caution">
    <text evidence="1">The sequence shown here is derived from an EMBL/GenBank/DDBJ whole genome shotgun (WGS) entry which is preliminary data.</text>
</comment>
<sequence length="81" mass="9256">MQVRQHSQNLGLGSELLMAPQPHQMVWGHTLKTLASPVLPWEISIQQPLCPVGELQRSRDDGSQIPWDRIHLRDCPELKII</sequence>
<dbReference type="Proteomes" id="UP000269945">
    <property type="component" value="Unassembled WGS sequence"/>
</dbReference>
<dbReference type="EMBL" id="CYRY02001931">
    <property type="protein sequence ID" value="VCW66596.1"/>
    <property type="molecule type" value="Genomic_DNA"/>
</dbReference>
<keyword evidence="2" id="KW-1185">Reference proteome</keyword>
<protein>
    <submittedName>
        <fullName evidence="1">Uncharacterized protein</fullName>
    </submittedName>
</protein>
<evidence type="ECO:0000313" key="1">
    <source>
        <dbReference type="EMBL" id="VCW66596.1"/>
    </source>
</evidence>
<organism evidence="1 2">
    <name type="scientific">Gulo gulo</name>
    <name type="common">Wolverine</name>
    <name type="synonym">Gluton</name>
    <dbReference type="NCBI Taxonomy" id="48420"/>
    <lineage>
        <taxon>Eukaryota</taxon>
        <taxon>Metazoa</taxon>
        <taxon>Chordata</taxon>
        <taxon>Craniata</taxon>
        <taxon>Vertebrata</taxon>
        <taxon>Euteleostomi</taxon>
        <taxon>Mammalia</taxon>
        <taxon>Eutheria</taxon>
        <taxon>Laurasiatheria</taxon>
        <taxon>Carnivora</taxon>
        <taxon>Caniformia</taxon>
        <taxon>Musteloidea</taxon>
        <taxon>Mustelidae</taxon>
        <taxon>Guloninae</taxon>
        <taxon>Gulo</taxon>
    </lineage>
</organism>
<name>A0A9X9LF18_GULGU</name>
<proteinExistence type="predicted"/>
<dbReference type="AlphaFoldDB" id="A0A9X9LF18"/>
<reference evidence="1 2" key="1">
    <citation type="submission" date="2018-10" db="EMBL/GenBank/DDBJ databases">
        <authorList>
            <person name="Ekblom R."/>
            <person name="Jareborg N."/>
        </authorList>
    </citation>
    <scope>NUCLEOTIDE SEQUENCE [LARGE SCALE GENOMIC DNA]</scope>
    <source>
        <tissue evidence="1">Muscle</tissue>
    </source>
</reference>